<evidence type="ECO:0000259" key="8">
    <source>
        <dbReference type="Pfam" id="PF20684"/>
    </source>
</evidence>
<dbReference type="InterPro" id="IPR052337">
    <property type="entry name" value="SAT4-like"/>
</dbReference>
<protein>
    <recommendedName>
        <fullName evidence="8">Rhodopsin domain-containing protein</fullName>
    </recommendedName>
</protein>
<feature type="compositionally biased region" description="Polar residues" evidence="6">
    <location>
        <begin position="278"/>
        <end position="301"/>
    </location>
</feature>
<comment type="subcellular location">
    <subcellularLocation>
        <location evidence="1">Membrane</location>
        <topology evidence="1">Multi-pass membrane protein</topology>
    </subcellularLocation>
</comment>
<feature type="transmembrane region" description="Helical" evidence="7">
    <location>
        <begin position="247"/>
        <end position="269"/>
    </location>
</feature>
<dbReference type="InterPro" id="IPR049326">
    <property type="entry name" value="Rhodopsin_dom_fungi"/>
</dbReference>
<dbReference type="PANTHER" id="PTHR33048:SF166">
    <property type="entry name" value="PTH11-LIKE INTEGRAL MEMBRANE PROTEIN"/>
    <property type="match status" value="1"/>
</dbReference>
<proteinExistence type="inferred from homology"/>
<accession>A0ABR4P8S7</accession>
<feature type="transmembrane region" description="Helical" evidence="7">
    <location>
        <begin position="15"/>
        <end position="34"/>
    </location>
</feature>
<evidence type="ECO:0000256" key="7">
    <source>
        <dbReference type="SAM" id="Phobius"/>
    </source>
</evidence>
<comment type="similarity">
    <text evidence="5">Belongs to the SAT4 family.</text>
</comment>
<feature type="transmembrane region" description="Helical" evidence="7">
    <location>
        <begin position="46"/>
        <end position="69"/>
    </location>
</feature>
<evidence type="ECO:0000313" key="9">
    <source>
        <dbReference type="EMBL" id="KAL3419708.1"/>
    </source>
</evidence>
<evidence type="ECO:0000256" key="2">
    <source>
        <dbReference type="ARBA" id="ARBA00022692"/>
    </source>
</evidence>
<evidence type="ECO:0000313" key="10">
    <source>
        <dbReference type="Proteomes" id="UP001629113"/>
    </source>
</evidence>
<dbReference type="EMBL" id="JBFCZG010000007">
    <property type="protein sequence ID" value="KAL3419708.1"/>
    <property type="molecule type" value="Genomic_DNA"/>
</dbReference>
<dbReference type="PANTHER" id="PTHR33048">
    <property type="entry name" value="PTH11-LIKE INTEGRAL MEMBRANE PROTEIN (AFU_ORTHOLOGUE AFUA_5G11245)"/>
    <property type="match status" value="1"/>
</dbReference>
<keyword evidence="10" id="KW-1185">Reference proteome</keyword>
<feature type="domain" description="Rhodopsin" evidence="8">
    <location>
        <begin position="30"/>
        <end position="271"/>
    </location>
</feature>
<gene>
    <name evidence="9" type="ORF">PVAG01_08206</name>
</gene>
<keyword evidence="4 7" id="KW-0472">Membrane</keyword>
<feature type="transmembrane region" description="Helical" evidence="7">
    <location>
        <begin position="215"/>
        <end position="235"/>
    </location>
</feature>
<name>A0ABR4P8S7_9HELO</name>
<dbReference type="Pfam" id="PF20684">
    <property type="entry name" value="Fung_rhodopsin"/>
    <property type="match status" value="1"/>
</dbReference>
<feature type="transmembrane region" description="Helical" evidence="7">
    <location>
        <begin position="137"/>
        <end position="156"/>
    </location>
</feature>
<feature type="region of interest" description="Disordered" evidence="6">
    <location>
        <begin position="278"/>
        <end position="304"/>
    </location>
</feature>
<keyword evidence="3 7" id="KW-1133">Transmembrane helix</keyword>
<sequence length="377" mass="42491">MAASELSQDAFNTLIILWVFTFCSVAVMGLRLAMRRYREQKFNLSDYLTMACIFCLLIRVGCIHVVLYWGTNNMSPKLRAATVFTPQEIYEREIGSKLTLVNRPFYNTYIWLQKAVVMLLIERVLGGLWWTENIMKLYWAILAATYVACQIITFAECDPFPLYWQVVPAPGKCSQALVQLVVLGVLNIVTDLMLIGLPLPTLFGLKTTWASRFRLVGLFSLGMLVVVVTIVRLPLNVTNVTLQNNRTTWASTEAFAAALVANIPTLYTLRRRKTENLSTPKKTAWQGSGSHLGSHFTNPRSTRSRKVDEEILDLEYGNRSNGIMVHTSIEMFDRSTALESRKSEKSGDTTPGEYVYERGVSQENLIVTDVQAAHLGP</sequence>
<keyword evidence="2 7" id="KW-0812">Transmembrane</keyword>
<feature type="transmembrane region" description="Helical" evidence="7">
    <location>
        <begin position="110"/>
        <end position="130"/>
    </location>
</feature>
<reference evidence="9 10" key="1">
    <citation type="submission" date="2024-06" db="EMBL/GenBank/DDBJ databases">
        <title>Complete genome of Phlyctema vagabunda strain 19-DSS-EL-015.</title>
        <authorList>
            <person name="Fiorenzani C."/>
        </authorList>
    </citation>
    <scope>NUCLEOTIDE SEQUENCE [LARGE SCALE GENOMIC DNA]</scope>
    <source>
        <strain evidence="9 10">19-DSS-EL-015</strain>
    </source>
</reference>
<organism evidence="9 10">
    <name type="scientific">Phlyctema vagabunda</name>
    <dbReference type="NCBI Taxonomy" id="108571"/>
    <lineage>
        <taxon>Eukaryota</taxon>
        <taxon>Fungi</taxon>
        <taxon>Dikarya</taxon>
        <taxon>Ascomycota</taxon>
        <taxon>Pezizomycotina</taxon>
        <taxon>Leotiomycetes</taxon>
        <taxon>Helotiales</taxon>
        <taxon>Dermateaceae</taxon>
        <taxon>Phlyctema</taxon>
    </lineage>
</organism>
<feature type="transmembrane region" description="Helical" evidence="7">
    <location>
        <begin position="176"/>
        <end position="203"/>
    </location>
</feature>
<evidence type="ECO:0000256" key="3">
    <source>
        <dbReference type="ARBA" id="ARBA00022989"/>
    </source>
</evidence>
<evidence type="ECO:0000256" key="4">
    <source>
        <dbReference type="ARBA" id="ARBA00023136"/>
    </source>
</evidence>
<evidence type="ECO:0000256" key="5">
    <source>
        <dbReference type="ARBA" id="ARBA00038359"/>
    </source>
</evidence>
<comment type="caution">
    <text evidence="9">The sequence shown here is derived from an EMBL/GenBank/DDBJ whole genome shotgun (WGS) entry which is preliminary data.</text>
</comment>
<evidence type="ECO:0000256" key="6">
    <source>
        <dbReference type="SAM" id="MobiDB-lite"/>
    </source>
</evidence>
<dbReference type="Proteomes" id="UP001629113">
    <property type="component" value="Unassembled WGS sequence"/>
</dbReference>
<evidence type="ECO:0000256" key="1">
    <source>
        <dbReference type="ARBA" id="ARBA00004141"/>
    </source>
</evidence>